<dbReference type="InParanoid" id="A0A0D0BBM5"/>
<dbReference type="OrthoDB" id="2689836at2759"/>
<reference evidence="1 2" key="1">
    <citation type="submission" date="2014-04" db="EMBL/GenBank/DDBJ databases">
        <authorList>
            <consortium name="DOE Joint Genome Institute"/>
            <person name="Kuo A."/>
            <person name="Ruytinx J."/>
            <person name="Rineau F."/>
            <person name="Colpaert J."/>
            <person name="Kohler A."/>
            <person name="Nagy L.G."/>
            <person name="Floudas D."/>
            <person name="Copeland A."/>
            <person name="Barry K.W."/>
            <person name="Cichocki N."/>
            <person name="Veneault-Fourrey C."/>
            <person name="LaButti K."/>
            <person name="Lindquist E.A."/>
            <person name="Lipzen A."/>
            <person name="Lundell T."/>
            <person name="Morin E."/>
            <person name="Murat C."/>
            <person name="Sun H."/>
            <person name="Tunlid A."/>
            <person name="Henrissat B."/>
            <person name="Grigoriev I.V."/>
            <person name="Hibbett D.S."/>
            <person name="Martin F."/>
            <person name="Nordberg H.P."/>
            <person name="Cantor M.N."/>
            <person name="Hua S.X."/>
        </authorList>
    </citation>
    <scope>NUCLEOTIDE SEQUENCE [LARGE SCALE GENOMIC DNA]</scope>
    <source>
        <strain evidence="1 2">UH-Slu-Lm8-n1</strain>
    </source>
</reference>
<dbReference type="AlphaFoldDB" id="A0A0D0BBM5"/>
<evidence type="ECO:0000313" key="2">
    <source>
        <dbReference type="Proteomes" id="UP000054485"/>
    </source>
</evidence>
<protein>
    <submittedName>
        <fullName evidence="1">Uncharacterized protein</fullName>
    </submittedName>
</protein>
<accession>A0A0D0BBM5</accession>
<dbReference type="EMBL" id="KN835207">
    <property type="protein sequence ID" value="KIK43682.1"/>
    <property type="molecule type" value="Genomic_DNA"/>
</dbReference>
<organism evidence="1 2">
    <name type="scientific">Suillus luteus UH-Slu-Lm8-n1</name>
    <dbReference type="NCBI Taxonomy" id="930992"/>
    <lineage>
        <taxon>Eukaryota</taxon>
        <taxon>Fungi</taxon>
        <taxon>Dikarya</taxon>
        <taxon>Basidiomycota</taxon>
        <taxon>Agaricomycotina</taxon>
        <taxon>Agaricomycetes</taxon>
        <taxon>Agaricomycetidae</taxon>
        <taxon>Boletales</taxon>
        <taxon>Suillineae</taxon>
        <taxon>Suillaceae</taxon>
        <taxon>Suillus</taxon>
    </lineage>
</organism>
<reference evidence="2" key="2">
    <citation type="submission" date="2015-01" db="EMBL/GenBank/DDBJ databases">
        <title>Evolutionary Origins and Diversification of the Mycorrhizal Mutualists.</title>
        <authorList>
            <consortium name="DOE Joint Genome Institute"/>
            <consortium name="Mycorrhizal Genomics Consortium"/>
            <person name="Kohler A."/>
            <person name="Kuo A."/>
            <person name="Nagy L.G."/>
            <person name="Floudas D."/>
            <person name="Copeland A."/>
            <person name="Barry K.W."/>
            <person name="Cichocki N."/>
            <person name="Veneault-Fourrey C."/>
            <person name="LaButti K."/>
            <person name="Lindquist E.A."/>
            <person name="Lipzen A."/>
            <person name="Lundell T."/>
            <person name="Morin E."/>
            <person name="Murat C."/>
            <person name="Riley R."/>
            <person name="Ohm R."/>
            <person name="Sun H."/>
            <person name="Tunlid A."/>
            <person name="Henrissat B."/>
            <person name="Grigoriev I.V."/>
            <person name="Hibbett D.S."/>
            <person name="Martin F."/>
        </authorList>
    </citation>
    <scope>NUCLEOTIDE SEQUENCE [LARGE SCALE GENOMIC DNA]</scope>
    <source>
        <strain evidence="2">UH-Slu-Lm8-n1</strain>
    </source>
</reference>
<dbReference type="HOGENOM" id="CLU_2759520_0_0_1"/>
<name>A0A0D0BBM5_9AGAM</name>
<dbReference type="Proteomes" id="UP000054485">
    <property type="component" value="Unassembled WGS sequence"/>
</dbReference>
<proteinExistence type="predicted"/>
<gene>
    <name evidence="1" type="ORF">CY34DRAFT_803597</name>
</gene>
<evidence type="ECO:0000313" key="1">
    <source>
        <dbReference type="EMBL" id="KIK43682.1"/>
    </source>
</evidence>
<sequence length="70" mass="7858">MAANSASLEAADIELVVQLWPTDGEMTCQYYFVDHSARTIFWLHDNLEATMNIFSGLRGVNDPSHIRALC</sequence>
<keyword evidence="2" id="KW-1185">Reference proteome</keyword>